<dbReference type="AlphaFoldDB" id="A0AAV9LLY2"/>
<dbReference type="SUPFAM" id="SSF81383">
    <property type="entry name" value="F-box domain"/>
    <property type="match status" value="1"/>
</dbReference>
<dbReference type="Proteomes" id="UP001311915">
    <property type="component" value="Unassembled WGS sequence"/>
</dbReference>
<organism evidence="2 3">
    <name type="scientific">Solanum pinnatisectum</name>
    <name type="common">tansyleaf nightshade</name>
    <dbReference type="NCBI Taxonomy" id="50273"/>
    <lineage>
        <taxon>Eukaryota</taxon>
        <taxon>Viridiplantae</taxon>
        <taxon>Streptophyta</taxon>
        <taxon>Embryophyta</taxon>
        <taxon>Tracheophyta</taxon>
        <taxon>Spermatophyta</taxon>
        <taxon>Magnoliopsida</taxon>
        <taxon>eudicotyledons</taxon>
        <taxon>Gunneridae</taxon>
        <taxon>Pentapetalae</taxon>
        <taxon>asterids</taxon>
        <taxon>lamiids</taxon>
        <taxon>Solanales</taxon>
        <taxon>Solanaceae</taxon>
        <taxon>Solanoideae</taxon>
        <taxon>Solaneae</taxon>
        <taxon>Solanum</taxon>
    </lineage>
</organism>
<keyword evidence="3" id="KW-1185">Reference proteome</keyword>
<dbReference type="EMBL" id="JAWPEI010000005">
    <property type="protein sequence ID" value="KAK4726741.1"/>
    <property type="molecule type" value="Genomic_DNA"/>
</dbReference>
<dbReference type="InterPro" id="IPR036047">
    <property type="entry name" value="F-box-like_dom_sf"/>
</dbReference>
<protein>
    <recommendedName>
        <fullName evidence="1">F-box domain-containing protein</fullName>
    </recommendedName>
</protein>
<feature type="domain" description="F-box" evidence="1">
    <location>
        <begin position="13"/>
        <end position="52"/>
    </location>
</feature>
<gene>
    <name evidence="2" type="ORF">R3W88_031658</name>
</gene>
<reference evidence="2 3" key="1">
    <citation type="submission" date="2023-10" db="EMBL/GenBank/DDBJ databases">
        <title>Genome-Wide Identification Analysis in wild type Solanum Pinnatisectum Reveals Some Genes Defensing Phytophthora Infestans.</title>
        <authorList>
            <person name="Sun C."/>
        </authorList>
    </citation>
    <scope>NUCLEOTIDE SEQUENCE [LARGE SCALE GENOMIC DNA]</scope>
    <source>
        <strain evidence="2">LQN</strain>
        <tissue evidence="2">Leaf</tissue>
    </source>
</reference>
<evidence type="ECO:0000313" key="3">
    <source>
        <dbReference type="Proteomes" id="UP001311915"/>
    </source>
</evidence>
<comment type="caution">
    <text evidence="2">The sequence shown here is derived from an EMBL/GenBank/DDBJ whole genome shotgun (WGS) entry which is preliminary data.</text>
</comment>
<proteinExistence type="predicted"/>
<evidence type="ECO:0000259" key="1">
    <source>
        <dbReference type="Pfam" id="PF00646"/>
    </source>
</evidence>
<name>A0AAV9LLY2_9SOLN</name>
<dbReference type="InterPro" id="IPR001810">
    <property type="entry name" value="F-box_dom"/>
</dbReference>
<evidence type="ECO:0000313" key="2">
    <source>
        <dbReference type="EMBL" id="KAK4726741.1"/>
    </source>
</evidence>
<dbReference type="Pfam" id="PF00646">
    <property type="entry name" value="F-box"/>
    <property type="match status" value="1"/>
</dbReference>
<sequence>MNFFMFISPMNYFDRLPEECIFEIISKTTPVDIVRSTTLSKLFKFVFSLVCNTKKELFFSRCDSSILLDEGKLVKFPFDLIFL</sequence>
<accession>A0AAV9LLY2</accession>